<sequence>MPYQPEAASTNCATVPSFMEQAGLNTTEIPAAATSRGSILADDMGLGKTLTALTYVLATHDLAVEFQWAKWNTQSSATLVICPLATLSNWENEIKLHFRDQAINYHVFHQSARKNLSKEDLQSALVVLTTYEMTGESGNRLLRNQPTIESLNLCWFRIILDKAHLLRNPSANRMQNIQKLQSQFLLCLTGTPVQNRLADLQSLITTLKIAPWDNKLIWQRCLIPQMNFGAPEAIRTITQLMTTICLRRTKDVILNLPEKIEHAVVVQCSSQWEPLLRDLHANFIRDFGQLRTSGQRWDPAEFFRQLTMLCQLCNHPVFARSEMLIQPTWRWQDSGKVVHLIDSLHTFLNGAQGICRPKAVVFSSFVGFLEMQQESA</sequence>
<evidence type="ECO:0000256" key="1">
    <source>
        <dbReference type="ARBA" id="ARBA00022741"/>
    </source>
</evidence>
<dbReference type="Gene3D" id="3.40.50.10810">
    <property type="entry name" value="Tandem AAA-ATPase domain"/>
    <property type="match status" value="1"/>
</dbReference>
<keyword evidence="7" id="KW-1185">Reference proteome</keyword>
<protein>
    <submittedName>
        <fullName evidence="6">Helicase ATP-binding domain-containing protein</fullName>
    </submittedName>
</protein>
<evidence type="ECO:0000313" key="5">
    <source>
        <dbReference type="EMBL" id="OAV95778.1"/>
    </source>
</evidence>
<evidence type="ECO:0000259" key="4">
    <source>
        <dbReference type="PROSITE" id="PS51192"/>
    </source>
</evidence>
<organism evidence="5">
    <name type="scientific">Puccinia triticina (isolate 1-1 / race 1 (BBBD))</name>
    <name type="common">Brown leaf rust fungus</name>
    <dbReference type="NCBI Taxonomy" id="630390"/>
    <lineage>
        <taxon>Eukaryota</taxon>
        <taxon>Fungi</taxon>
        <taxon>Dikarya</taxon>
        <taxon>Basidiomycota</taxon>
        <taxon>Pucciniomycotina</taxon>
        <taxon>Pucciniomycetes</taxon>
        <taxon>Pucciniales</taxon>
        <taxon>Pucciniaceae</taxon>
        <taxon>Puccinia</taxon>
    </lineage>
</organism>
<dbReference type="STRING" id="630390.A0A180GTS8"/>
<evidence type="ECO:0000313" key="7">
    <source>
        <dbReference type="Proteomes" id="UP000005240"/>
    </source>
</evidence>
<accession>A0A180GTS8</accession>
<reference evidence="6" key="4">
    <citation type="submission" date="2025-05" db="UniProtKB">
        <authorList>
            <consortium name="EnsemblFungi"/>
        </authorList>
    </citation>
    <scope>IDENTIFICATION</scope>
    <source>
        <strain evidence="6">isolate 1-1 / race 1 (BBBD)</strain>
    </source>
</reference>
<evidence type="ECO:0000256" key="3">
    <source>
        <dbReference type="ARBA" id="ARBA00022840"/>
    </source>
</evidence>
<feature type="domain" description="Helicase ATP-binding" evidence="4">
    <location>
        <begin position="29"/>
        <end position="210"/>
    </location>
</feature>
<dbReference type="InterPro" id="IPR050628">
    <property type="entry name" value="SNF2_RAD54_helicase_TF"/>
</dbReference>
<dbReference type="GO" id="GO:0005634">
    <property type="term" value="C:nucleus"/>
    <property type="evidence" value="ECO:0007669"/>
    <property type="project" value="TreeGrafter"/>
</dbReference>
<evidence type="ECO:0000313" key="6">
    <source>
        <dbReference type="EnsemblFungi" id="PTTG_26585-t43_1-p1"/>
    </source>
</evidence>
<keyword evidence="3" id="KW-0067">ATP-binding</keyword>
<dbReference type="InterPro" id="IPR014001">
    <property type="entry name" value="Helicase_ATP-bd"/>
</dbReference>
<dbReference type="InterPro" id="IPR000330">
    <property type="entry name" value="SNF2_N"/>
</dbReference>
<dbReference type="InterPro" id="IPR038718">
    <property type="entry name" value="SNF2-like_sf"/>
</dbReference>
<dbReference type="VEuPathDB" id="FungiDB:PTTG_26585"/>
<reference evidence="6 7" key="3">
    <citation type="journal article" date="2017" name="G3 (Bethesda)">
        <title>Comparative analysis highlights variable genome content of wheat rusts and divergence of the mating loci.</title>
        <authorList>
            <person name="Cuomo C.A."/>
            <person name="Bakkeren G."/>
            <person name="Khalil H.B."/>
            <person name="Panwar V."/>
            <person name="Joly D."/>
            <person name="Linning R."/>
            <person name="Sakthikumar S."/>
            <person name="Song X."/>
            <person name="Adiconis X."/>
            <person name="Fan L."/>
            <person name="Goldberg J.M."/>
            <person name="Levin J.Z."/>
            <person name="Young S."/>
            <person name="Zeng Q."/>
            <person name="Anikster Y."/>
            <person name="Bruce M."/>
            <person name="Wang M."/>
            <person name="Yin C."/>
            <person name="McCallum B."/>
            <person name="Szabo L.J."/>
            <person name="Hulbert S."/>
            <person name="Chen X."/>
            <person name="Fellers J.P."/>
        </authorList>
    </citation>
    <scope>NUCLEOTIDE SEQUENCE</scope>
    <source>
        <strain evidence="7">Isolate 1-1 / race 1 (BBBD)</strain>
        <strain evidence="6">isolate 1-1 / race 1 (BBBD)</strain>
    </source>
</reference>
<dbReference type="GO" id="GO:0006281">
    <property type="term" value="P:DNA repair"/>
    <property type="evidence" value="ECO:0007669"/>
    <property type="project" value="TreeGrafter"/>
</dbReference>
<gene>
    <name evidence="5" type="ORF">PTTG_26585</name>
</gene>
<dbReference type="AlphaFoldDB" id="A0A180GTS8"/>
<reference evidence="5" key="2">
    <citation type="submission" date="2016-05" db="EMBL/GenBank/DDBJ databases">
        <title>Comparative analysis highlights variable genome content of wheat rusts and divergence of the mating loci.</title>
        <authorList>
            <person name="Cuomo C.A."/>
            <person name="Bakkeren G."/>
            <person name="Szabo L."/>
            <person name="Khalil H."/>
            <person name="Joly D."/>
            <person name="Goldberg J."/>
            <person name="Young S."/>
            <person name="Zeng Q."/>
            <person name="Fellers J."/>
        </authorList>
    </citation>
    <scope>NUCLEOTIDE SEQUENCE [LARGE SCALE GENOMIC DNA]</scope>
    <source>
        <strain evidence="5">1-1 BBBD Race 1</strain>
    </source>
</reference>
<proteinExistence type="predicted"/>
<evidence type="ECO:0000256" key="2">
    <source>
        <dbReference type="ARBA" id="ARBA00022801"/>
    </source>
</evidence>
<dbReference type="Pfam" id="PF00176">
    <property type="entry name" value="SNF2-rel_dom"/>
    <property type="match status" value="1"/>
</dbReference>
<reference evidence="5" key="1">
    <citation type="submission" date="2009-11" db="EMBL/GenBank/DDBJ databases">
        <authorList>
            <consortium name="The Broad Institute Genome Sequencing Platform"/>
            <person name="Ward D."/>
            <person name="Feldgarden M."/>
            <person name="Earl A."/>
            <person name="Young S.K."/>
            <person name="Zeng Q."/>
            <person name="Koehrsen M."/>
            <person name="Alvarado L."/>
            <person name="Berlin A."/>
            <person name="Bochicchio J."/>
            <person name="Borenstein D."/>
            <person name="Chapman S.B."/>
            <person name="Chen Z."/>
            <person name="Engels R."/>
            <person name="Freedman E."/>
            <person name="Gellesch M."/>
            <person name="Goldberg J."/>
            <person name="Griggs A."/>
            <person name="Gujja S."/>
            <person name="Heilman E."/>
            <person name="Heiman D."/>
            <person name="Hepburn T."/>
            <person name="Howarth C."/>
            <person name="Jen D."/>
            <person name="Larson L."/>
            <person name="Lewis B."/>
            <person name="Mehta T."/>
            <person name="Park D."/>
            <person name="Pearson M."/>
            <person name="Roberts A."/>
            <person name="Saif S."/>
            <person name="Shea T."/>
            <person name="Shenoy N."/>
            <person name="Sisk P."/>
            <person name="Stolte C."/>
            <person name="Sykes S."/>
            <person name="Thomson T."/>
            <person name="Walk T."/>
            <person name="White J."/>
            <person name="Yandava C."/>
            <person name="Izard J."/>
            <person name="Baranova O.V."/>
            <person name="Blanton J.M."/>
            <person name="Tanner A.C."/>
            <person name="Dewhirst F.E."/>
            <person name="Haas B."/>
            <person name="Nusbaum C."/>
            <person name="Birren B."/>
        </authorList>
    </citation>
    <scope>NUCLEOTIDE SEQUENCE [LARGE SCALE GENOMIC DNA]</scope>
    <source>
        <strain evidence="5">1-1 BBBD Race 1</strain>
    </source>
</reference>
<dbReference type="Proteomes" id="UP000005240">
    <property type="component" value="Unassembled WGS sequence"/>
</dbReference>
<dbReference type="PANTHER" id="PTHR45626">
    <property type="entry name" value="TRANSCRIPTION TERMINATION FACTOR 2-RELATED"/>
    <property type="match status" value="1"/>
</dbReference>
<dbReference type="GO" id="GO:0008094">
    <property type="term" value="F:ATP-dependent activity, acting on DNA"/>
    <property type="evidence" value="ECO:0007669"/>
    <property type="project" value="TreeGrafter"/>
</dbReference>
<keyword evidence="2" id="KW-0378">Hydrolase</keyword>
<name>A0A180GTS8_PUCT1</name>
<dbReference type="GO" id="GO:0016787">
    <property type="term" value="F:hydrolase activity"/>
    <property type="evidence" value="ECO:0007669"/>
    <property type="project" value="UniProtKB-KW"/>
</dbReference>
<dbReference type="SMART" id="SM00487">
    <property type="entry name" value="DEXDc"/>
    <property type="match status" value="1"/>
</dbReference>
<dbReference type="PROSITE" id="PS51192">
    <property type="entry name" value="HELICASE_ATP_BIND_1"/>
    <property type="match status" value="1"/>
</dbReference>
<dbReference type="EMBL" id="ADAS02000026">
    <property type="protein sequence ID" value="OAV95778.1"/>
    <property type="molecule type" value="Genomic_DNA"/>
</dbReference>
<dbReference type="EnsemblFungi" id="PTTG_26585-t43_1">
    <property type="protein sequence ID" value="PTTG_26585-t43_1-p1"/>
    <property type="gene ID" value="PTTG_26585"/>
</dbReference>
<dbReference type="CDD" id="cd18008">
    <property type="entry name" value="DEXDc_SHPRH-like"/>
    <property type="match status" value="1"/>
</dbReference>
<dbReference type="GO" id="GO:0005524">
    <property type="term" value="F:ATP binding"/>
    <property type="evidence" value="ECO:0007669"/>
    <property type="project" value="UniProtKB-KW"/>
</dbReference>
<dbReference type="PANTHER" id="PTHR45626:SF22">
    <property type="entry name" value="DNA REPAIR PROTEIN RAD5"/>
    <property type="match status" value="1"/>
</dbReference>
<dbReference type="InterPro" id="IPR027417">
    <property type="entry name" value="P-loop_NTPase"/>
</dbReference>
<dbReference type="OrthoDB" id="397011at2759"/>
<dbReference type="SUPFAM" id="SSF52540">
    <property type="entry name" value="P-loop containing nucleoside triphosphate hydrolases"/>
    <property type="match status" value="1"/>
</dbReference>
<keyword evidence="1" id="KW-0547">Nucleotide-binding</keyword>